<dbReference type="PROSITE" id="PS00194">
    <property type="entry name" value="THIOREDOXIN_1"/>
    <property type="match status" value="1"/>
</dbReference>
<evidence type="ECO:0000259" key="3">
    <source>
        <dbReference type="PROSITE" id="PS51352"/>
    </source>
</evidence>
<sequence>MSRKLKTLIGILAFIILMGGAYIGYNILSAQYSPGRGQISEGNNARPSGNSTADGTGSAARSQGQGAEQSGASDEDGVKAPDFSVVDGEGNTVKLTDFEGKPLVVNFWASWCPPCKEEMPHFDKAYKDYGEQVNFMMVDLTDGQRETVEKGQSYVEGQGFEFPVYFDTRQEAAYTYMIRSIPTTLFIDSDGYLVDLAQGSMDEKTLRGYIESIK</sequence>
<evidence type="ECO:0000256" key="1">
    <source>
        <dbReference type="SAM" id="MobiDB-lite"/>
    </source>
</evidence>
<dbReference type="Gene3D" id="3.40.30.10">
    <property type="entry name" value="Glutaredoxin"/>
    <property type="match status" value="1"/>
</dbReference>
<feature type="transmembrane region" description="Helical" evidence="2">
    <location>
        <begin position="7"/>
        <end position="28"/>
    </location>
</feature>
<dbReference type="PANTHER" id="PTHR42852:SF17">
    <property type="entry name" value="THIOREDOXIN-LIKE PROTEIN HI_1115"/>
    <property type="match status" value="1"/>
</dbReference>
<feature type="domain" description="Thioredoxin" evidence="3">
    <location>
        <begin position="74"/>
        <end position="214"/>
    </location>
</feature>
<dbReference type="EMBL" id="MZGX01000002">
    <property type="protein sequence ID" value="OPX45992.1"/>
    <property type="molecule type" value="Genomic_DNA"/>
</dbReference>
<accession>A0A1V4SQ53</accession>
<keyword evidence="5" id="KW-1185">Reference proteome</keyword>
<dbReference type="PANTHER" id="PTHR42852">
    <property type="entry name" value="THIOL:DISULFIDE INTERCHANGE PROTEIN DSBE"/>
    <property type="match status" value="1"/>
</dbReference>
<dbReference type="SUPFAM" id="SSF52833">
    <property type="entry name" value="Thioredoxin-like"/>
    <property type="match status" value="1"/>
</dbReference>
<dbReference type="PROSITE" id="PS51352">
    <property type="entry name" value="THIOREDOXIN_2"/>
    <property type="match status" value="1"/>
</dbReference>
<dbReference type="GO" id="GO:0016209">
    <property type="term" value="F:antioxidant activity"/>
    <property type="evidence" value="ECO:0007669"/>
    <property type="project" value="InterPro"/>
</dbReference>
<gene>
    <name evidence="4" type="primary">resA</name>
    <name evidence="4" type="ORF">CLHUN_04670</name>
</gene>
<protein>
    <submittedName>
        <fullName evidence="4">Thiol-disulfide oxidoreductase ResA</fullName>
    </submittedName>
</protein>
<dbReference type="GO" id="GO:0016491">
    <property type="term" value="F:oxidoreductase activity"/>
    <property type="evidence" value="ECO:0007669"/>
    <property type="project" value="InterPro"/>
</dbReference>
<dbReference type="Proteomes" id="UP000191554">
    <property type="component" value="Unassembled WGS sequence"/>
</dbReference>
<dbReference type="CDD" id="cd02966">
    <property type="entry name" value="TlpA_like_family"/>
    <property type="match status" value="1"/>
</dbReference>
<keyword evidence="2" id="KW-1133">Transmembrane helix</keyword>
<dbReference type="InterPro" id="IPR013766">
    <property type="entry name" value="Thioredoxin_domain"/>
</dbReference>
<dbReference type="InterPro" id="IPR017937">
    <property type="entry name" value="Thioredoxin_CS"/>
</dbReference>
<evidence type="ECO:0000256" key="2">
    <source>
        <dbReference type="SAM" id="Phobius"/>
    </source>
</evidence>
<feature type="compositionally biased region" description="Polar residues" evidence="1">
    <location>
        <begin position="40"/>
        <end position="72"/>
    </location>
</feature>
<reference evidence="4 5" key="1">
    <citation type="submission" date="2017-03" db="EMBL/GenBank/DDBJ databases">
        <title>Genome sequence of Clostridium hungatei DSM 14427.</title>
        <authorList>
            <person name="Poehlein A."/>
            <person name="Daniel R."/>
        </authorList>
    </citation>
    <scope>NUCLEOTIDE SEQUENCE [LARGE SCALE GENOMIC DNA]</scope>
    <source>
        <strain evidence="4 5">DSM 14427</strain>
    </source>
</reference>
<organism evidence="4 5">
    <name type="scientific">Ruminiclostridium hungatei</name>
    <name type="common">Clostridium hungatei</name>
    <dbReference type="NCBI Taxonomy" id="48256"/>
    <lineage>
        <taxon>Bacteria</taxon>
        <taxon>Bacillati</taxon>
        <taxon>Bacillota</taxon>
        <taxon>Clostridia</taxon>
        <taxon>Eubacteriales</taxon>
        <taxon>Oscillospiraceae</taxon>
        <taxon>Ruminiclostridium</taxon>
    </lineage>
</organism>
<dbReference type="RefSeq" id="WP_080062942.1">
    <property type="nucleotide sequence ID" value="NZ_MZGX01000002.1"/>
</dbReference>
<dbReference type="InterPro" id="IPR000866">
    <property type="entry name" value="AhpC/TSA"/>
</dbReference>
<evidence type="ECO:0000313" key="5">
    <source>
        <dbReference type="Proteomes" id="UP000191554"/>
    </source>
</evidence>
<evidence type="ECO:0000313" key="4">
    <source>
        <dbReference type="EMBL" id="OPX45992.1"/>
    </source>
</evidence>
<name>A0A1V4SQ53_RUMHU</name>
<dbReference type="AlphaFoldDB" id="A0A1V4SQ53"/>
<comment type="caution">
    <text evidence="4">The sequence shown here is derived from an EMBL/GenBank/DDBJ whole genome shotgun (WGS) entry which is preliminary data.</text>
</comment>
<keyword evidence="2" id="KW-0472">Membrane</keyword>
<dbReference type="OrthoDB" id="9809733at2"/>
<dbReference type="InterPro" id="IPR050553">
    <property type="entry name" value="Thioredoxin_ResA/DsbE_sf"/>
</dbReference>
<feature type="region of interest" description="Disordered" evidence="1">
    <location>
        <begin position="38"/>
        <end position="85"/>
    </location>
</feature>
<proteinExistence type="predicted"/>
<dbReference type="InterPro" id="IPR036249">
    <property type="entry name" value="Thioredoxin-like_sf"/>
</dbReference>
<keyword evidence="2" id="KW-0812">Transmembrane</keyword>
<dbReference type="STRING" id="48256.CLHUN_04670"/>
<dbReference type="Pfam" id="PF00578">
    <property type="entry name" value="AhpC-TSA"/>
    <property type="match status" value="1"/>
</dbReference>